<evidence type="ECO:0000256" key="2">
    <source>
        <dbReference type="ARBA" id="ARBA00022473"/>
    </source>
</evidence>
<dbReference type="Proteomes" id="UP000593575">
    <property type="component" value="Unassembled WGS sequence"/>
</dbReference>
<dbReference type="PANTHER" id="PTHR31929">
    <property type="entry name" value="SAUR-LIKE AUXIN-RESPONSIVE PROTEIN FAMILY-RELATED"/>
    <property type="match status" value="1"/>
</dbReference>
<proteinExistence type="inferred from homology"/>
<dbReference type="InterPro" id="IPR003676">
    <property type="entry name" value="SAUR_fam"/>
</dbReference>
<sequence length="55" mass="6106">MGFRLPRIVSAKPSLKRIFSSLETAVVPKGHFAVYVGEADEKKKFVVPVSLLKHP</sequence>
<organism evidence="4 5">
    <name type="scientific">Gossypium armourianum</name>
    <dbReference type="NCBI Taxonomy" id="34283"/>
    <lineage>
        <taxon>Eukaryota</taxon>
        <taxon>Viridiplantae</taxon>
        <taxon>Streptophyta</taxon>
        <taxon>Embryophyta</taxon>
        <taxon>Tracheophyta</taxon>
        <taxon>Spermatophyta</taxon>
        <taxon>Magnoliopsida</taxon>
        <taxon>eudicotyledons</taxon>
        <taxon>Gunneridae</taxon>
        <taxon>Pentapetalae</taxon>
        <taxon>rosids</taxon>
        <taxon>malvids</taxon>
        <taxon>Malvales</taxon>
        <taxon>Malvaceae</taxon>
        <taxon>Malvoideae</taxon>
        <taxon>Gossypium</taxon>
    </lineage>
</organism>
<evidence type="ECO:0000313" key="4">
    <source>
        <dbReference type="EMBL" id="MBA0822390.1"/>
    </source>
</evidence>
<reference evidence="4 5" key="1">
    <citation type="journal article" date="2019" name="Genome Biol. Evol.">
        <title>Insights into the evolution of the New World diploid cottons (Gossypium, subgenus Houzingenia) based on genome sequencing.</title>
        <authorList>
            <person name="Grover C.E."/>
            <person name="Arick M.A. 2nd"/>
            <person name="Thrash A."/>
            <person name="Conover J.L."/>
            <person name="Sanders W.S."/>
            <person name="Peterson D.G."/>
            <person name="Frelichowski J.E."/>
            <person name="Scheffler J.A."/>
            <person name="Scheffler B.E."/>
            <person name="Wendel J.F."/>
        </authorList>
    </citation>
    <scope>NUCLEOTIDE SEQUENCE [LARGE SCALE GENOMIC DNA]</scope>
    <source>
        <strain evidence="4">6</strain>
        <tissue evidence="4">Leaf</tissue>
    </source>
</reference>
<dbReference type="GO" id="GO:0009733">
    <property type="term" value="P:response to auxin"/>
    <property type="evidence" value="ECO:0007669"/>
    <property type="project" value="InterPro"/>
</dbReference>
<name>A0A7J9IJT3_9ROSI</name>
<dbReference type="Pfam" id="PF02519">
    <property type="entry name" value="Auxin_inducible"/>
    <property type="match status" value="1"/>
</dbReference>
<feature type="non-terminal residue" evidence="4">
    <location>
        <position position="55"/>
    </location>
</feature>
<keyword evidence="3" id="KW-0341">Growth regulation</keyword>
<keyword evidence="2" id="KW-0217">Developmental protein</keyword>
<gene>
    <name evidence="4" type="ORF">Goarm_019195</name>
</gene>
<evidence type="ECO:0000256" key="1">
    <source>
        <dbReference type="ARBA" id="ARBA00006974"/>
    </source>
</evidence>
<evidence type="ECO:0000313" key="5">
    <source>
        <dbReference type="Proteomes" id="UP000593575"/>
    </source>
</evidence>
<accession>A0A7J9IJT3</accession>
<dbReference type="AlphaFoldDB" id="A0A7J9IJT3"/>
<comment type="caution">
    <text evidence="4">The sequence shown here is derived from an EMBL/GenBank/DDBJ whole genome shotgun (WGS) entry which is preliminary data.</text>
</comment>
<evidence type="ECO:0000256" key="3">
    <source>
        <dbReference type="ARBA" id="ARBA00022604"/>
    </source>
</evidence>
<comment type="similarity">
    <text evidence="1">Belongs to the ARG7 family.</text>
</comment>
<protein>
    <submittedName>
        <fullName evidence="4">Uncharacterized protein</fullName>
    </submittedName>
</protein>
<dbReference type="EMBL" id="JABFAE010000001">
    <property type="protein sequence ID" value="MBA0822390.1"/>
    <property type="molecule type" value="Genomic_DNA"/>
</dbReference>
<keyword evidence="5" id="KW-1185">Reference proteome</keyword>